<dbReference type="PANTHER" id="PTHR12815:SF18">
    <property type="entry name" value="SORTING AND ASSEMBLY MACHINERY COMPONENT 50 HOMOLOG"/>
    <property type="match status" value="1"/>
</dbReference>
<evidence type="ECO:0000313" key="7">
    <source>
        <dbReference type="Proteomes" id="UP000070371"/>
    </source>
</evidence>
<dbReference type="Pfam" id="PF07244">
    <property type="entry name" value="POTRA"/>
    <property type="match status" value="1"/>
</dbReference>
<dbReference type="AlphaFoldDB" id="A0A126UVJ2"/>
<dbReference type="InterPro" id="IPR010827">
    <property type="entry name" value="BamA/TamA_POTRA"/>
</dbReference>
<dbReference type="PROSITE" id="PS51779">
    <property type="entry name" value="POTRA"/>
    <property type="match status" value="1"/>
</dbReference>
<keyword evidence="2" id="KW-1134">Transmembrane beta strand</keyword>
<dbReference type="STRING" id="1579316.RC74_00100"/>
<comment type="subcellular location">
    <subcellularLocation>
        <location evidence="1">Membrane</location>
    </subcellularLocation>
</comment>
<keyword evidence="3" id="KW-0812">Transmembrane</keyword>
<dbReference type="PANTHER" id="PTHR12815">
    <property type="entry name" value="SORTING AND ASSEMBLY MACHINERY SAMM50 PROTEIN FAMILY MEMBER"/>
    <property type="match status" value="1"/>
</dbReference>
<dbReference type="EMBL" id="CP014327">
    <property type="protein sequence ID" value="AML49897.1"/>
    <property type="molecule type" value="Genomic_DNA"/>
</dbReference>
<dbReference type="InterPro" id="IPR039910">
    <property type="entry name" value="D15-like"/>
</dbReference>
<gene>
    <name evidence="6" type="ORF">RC74_00100</name>
</gene>
<dbReference type="KEGG" id="hat:RC74_00100"/>
<dbReference type="GO" id="GO:0019867">
    <property type="term" value="C:outer membrane"/>
    <property type="evidence" value="ECO:0007669"/>
    <property type="project" value="InterPro"/>
</dbReference>
<accession>A0A126UVJ2</accession>
<dbReference type="Proteomes" id="UP000070371">
    <property type="component" value="Chromosome"/>
</dbReference>
<evidence type="ECO:0000256" key="3">
    <source>
        <dbReference type="ARBA" id="ARBA00022692"/>
    </source>
</evidence>
<reference evidence="6 7" key="1">
    <citation type="submission" date="2016-02" db="EMBL/GenBank/DDBJ databases">
        <title>Complete genome sequence of Halocynthiibacter arcticus PAMC 20958t from arctic marine sediment.</title>
        <authorList>
            <person name="Lee Y.M."/>
            <person name="Baek K."/>
            <person name="Lee H.K."/>
            <person name="Shin S.C."/>
        </authorList>
    </citation>
    <scope>NUCLEOTIDE SEQUENCE [LARGE SCALE GENOMIC DNA]</scope>
    <source>
        <strain evidence="6">PAMC 20958</strain>
    </source>
</reference>
<protein>
    <recommendedName>
        <fullName evidence="5">POTRA domain-containing protein</fullName>
    </recommendedName>
</protein>
<evidence type="ECO:0000313" key="6">
    <source>
        <dbReference type="EMBL" id="AML49897.1"/>
    </source>
</evidence>
<dbReference type="Gene3D" id="2.40.160.50">
    <property type="entry name" value="membrane protein fhac: a member of the omp85/tpsb transporter family"/>
    <property type="match status" value="1"/>
</dbReference>
<keyword evidence="4" id="KW-0472">Membrane</keyword>
<evidence type="ECO:0000256" key="4">
    <source>
        <dbReference type="ARBA" id="ARBA00023136"/>
    </source>
</evidence>
<keyword evidence="7" id="KW-1185">Reference proteome</keyword>
<proteinExistence type="predicted"/>
<dbReference type="InterPro" id="IPR034746">
    <property type="entry name" value="POTRA"/>
</dbReference>
<evidence type="ECO:0000256" key="2">
    <source>
        <dbReference type="ARBA" id="ARBA00022452"/>
    </source>
</evidence>
<sequence>MLGGLQSLPNMGTSDFTFLFKARSKFCYVIGDNCFVLFFSFKSVLKSLHVFTVIARRILVRCPLRKLDCFVPQISSLLWCPALALNFHPRLLLSGLVLTASLGPLAALELDLSLTPASKELQDKVAAQALLTPLAASDKADTLDVLASAQADYQRILAVLYELGYFGSTVSIKLDGREASSLSTISPPQSISQVSITVTTGSEFKFGKAQIAPLAPASKLPPEFATGQVASTRVLESSVQGAVSVWKDTGYPKVEPSKQKFTVNHNSNLFNAEVELATGRLARIGKVTVSGSENVRPERVVAILGIEEGKVYSPEDLRDAVTRLRRTDAFRSVVLTEGEQINADGTLPIEVEVQDQIPRRFGFGGEISSDEGATVTAYWMHRNLTGAADKLHFEGEVSGIGSSYGGAEGRSEFNITARYERPAAFARDTDFFALGSLATIDEETYNLEQAILGVGIQRYVTDEYQYQFSMGLLHAREETVFGKDTYTLLTGLYEGTIDYRDNALRPTSGYFIRPTLLPYVDVEGARTGLRAYVDARTYFGFGESKNTVIALRGQLGSIVGTSIEDTPANFLFYSGGSDTVRGFPYQSLGVVVNGETVTGGGVLRGCQRNCARCLTAALVWLDLPTLAMSARIPRPMVRANGKLGQGLAHAMTRELARSDSTWLHPLVAVSMRVVFSFTSELEKRFEIPHRHYRLVF</sequence>
<dbReference type="InterPro" id="IPR000184">
    <property type="entry name" value="Bac_surfAg_D15"/>
</dbReference>
<name>A0A126UVJ2_9RHOB</name>
<dbReference type="Gene3D" id="3.10.20.310">
    <property type="entry name" value="membrane protein fhac"/>
    <property type="match status" value="1"/>
</dbReference>
<evidence type="ECO:0000256" key="1">
    <source>
        <dbReference type="ARBA" id="ARBA00004370"/>
    </source>
</evidence>
<feature type="domain" description="POTRA" evidence="5">
    <location>
        <begin position="282"/>
        <end position="354"/>
    </location>
</feature>
<evidence type="ECO:0000259" key="5">
    <source>
        <dbReference type="PROSITE" id="PS51779"/>
    </source>
</evidence>
<dbReference type="Pfam" id="PF01103">
    <property type="entry name" value="Omp85"/>
    <property type="match status" value="1"/>
</dbReference>
<organism evidence="6 7">
    <name type="scientific">Falsihalocynthiibacter arcticus</name>
    <dbReference type="NCBI Taxonomy" id="1579316"/>
    <lineage>
        <taxon>Bacteria</taxon>
        <taxon>Pseudomonadati</taxon>
        <taxon>Pseudomonadota</taxon>
        <taxon>Alphaproteobacteria</taxon>
        <taxon>Rhodobacterales</taxon>
        <taxon>Roseobacteraceae</taxon>
        <taxon>Falsihalocynthiibacter</taxon>
    </lineage>
</organism>